<organism evidence="11">
    <name type="scientific">Oikopleura dioica</name>
    <name type="common">Tunicate</name>
    <dbReference type="NCBI Taxonomy" id="34765"/>
    <lineage>
        <taxon>Eukaryota</taxon>
        <taxon>Metazoa</taxon>
        <taxon>Chordata</taxon>
        <taxon>Tunicata</taxon>
        <taxon>Appendicularia</taxon>
        <taxon>Copelata</taxon>
        <taxon>Oikopleuridae</taxon>
        <taxon>Oikopleura</taxon>
    </lineage>
</organism>
<dbReference type="InterPro" id="IPR022712">
    <property type="entry name" value="Beta_Casp"/>
</dbReference>
<dbReference type="Pfam" id="PF13299">
    <property type="entry name" value="CPSF100_C"/>
    <property type="match status" value="1"/>
</dbReference>
<name>Q8WPK6_OIKDI</name>
<evidence type="ECO:0000256" key="4">
    <source>
        <dbReference type="ARBA" id="ARBA00022884"/>
    </source>
</evidence>
<keyword evidence="3 8" id="KW-0507">mRNA processing</keyword>
<feature type="region of interest" description="Disordered" evidence="9">
    <location>
        <begin position="498"/>
        <end position="536"/>
    </location>
</feature>
<dbReference type="Pfam" id="PF16661">
    <property type="entry name" value="Lactamase_B_6"/>
    <property type="match status" value="1"/>
</dbReference>
<dbReference type="Pfam" id="PF10996">
    <property type="entry name" value="Beta-Casp"/>
    <property type="match status" value="1"/>
</dbReference>
<dbReference type="GO" id="GO:0006398">
    <property type="term" value="P:mRNA 3'-end processing by stem-loop binding and cleavage"/>
    <property type="evidence" value="ECO:0007669"/>
    <property type="project" value="InterPro"/>
</dbReference>
<dbReference type="SUPFAM" id="SSF56281">
    <property type="entry name" value="Metallo-hydrolase/oxidoreductase"/>
    <property type="match status" value="1"/>
</dbReference>
<feature type="compositionally biased region" description="Acidic residues" evidence="9">
    <location>
        <begin position="413"/>
        <end position="422"/>
    </location>
</feature>
<evidence type="ECO:0000259" key="10">
    <source>
        <dbReference type="SMART" id="SM01027"/>
    </source>
</evidence>
<dbReference type="GO" id="GO:0003723">
    <property type="term" value="F:RNA binding"/>
    <property type="evidence" value="ECO:0007669"/>
    <property type="project" value="UniProtKB-KW"/>
</dbReference>
<dbReference type="InterPro" id="IPR035639">
    <property type="entry name" value="CPSF2_MBL"/>
</dbReference>
<dbReference type="PANTHER" id="PTHR45922">
    <property type="entry name" value="CLEAVAGE AND POLYADENYLATION SPECIFICITY FACTOR SUBUNIT 2"/>
    <property type="match status" value="1"/>
</dbReference>
<dbReference type="CDD" id="cd16293">
    <property type="entry name" value="CPSF2-like_MBL-fold"/>
    <property type="match status" value="1"/>
</dbReference>
<dbReference type="PANTHER" id="PTHR45922:SF1">
    <property type="entry name" value="CLEAVAGE AND POLYADENYLATION SPECIFICITY FACTOR SUBUNIT 2"/>
    <property type="match status" value="1"/>
</dbReference>
<feature type="compositionally biased region" description="Basic and acidic residues" evidence="9">
    <location>
        <begin position="517"/>
        <end position="536"/>
    </location>
</feature>
<dbReference type="Pfam" id="PF07521">
    <property type="entry name" value="RMMBL"/>
    <property type="match status" value="1"/>
</dbReference>
<dbReference type="SMART" id="SM01027">
    <property type="entry name" value="Beta-Casp"/>
    <property type="match status" value="1"/>
</dbReference>
<evidence type="ECO:0000313" key="11">
    <source>
        <dbReference type="EMBL" id="AAL56454.1"/>
    </source>
</evidence>
<dbReference type="InterPro" id="IPR001279">
    <property type="entry name" value="Metallo-B-lactamas"/>
</dbReference>
<comment type="subcellular location">
    <subcellularLocation>
        <location evidence="1 8">Nucleus</location>
    </subcellularLocation>
</comment>
<comment type="similarity">
    <text evidence="2 8">Belongs to the metallo-beta-lactamase superfamily. RNA-metabolizing metallo-beta-lactamase-like family. CPSF2/YSH1 subfamily.</text>
</comment>
<evidence type="ECO:0000256" key="1">
    <source>
        <dbReference type="ARBA" id="ARBA00004123"/>
    </source>
</evidence>
<evidence type="ECO:0000256" key="5">
    <source>
        <dbReference type="ARBA" id="ARBA00023242"/>
    </source>
</evidence>
<evidence type="ECO:0000256" key="3">
    <source>
        <dbReference type="ARBA" id="ARBA00022664"/>
    </source>
</evidence>
<evidence type="ECO:0000256" key="9">
    <source>
        <dbReference type="SAM" id="MobiDB-lite"/>
    </source>
</evidence>
<keyword evidence="4 8" id="KW-0694">RNA-binding</keyword>
<accession>Q8WPK6</accession>
<evidence type="ECO:0000256" key="6">
    <source>
        <dbReference type="ARBA" id="ARBA00030774"/>
    </source>
</evidence>
<dbReference type="InterPro" id="IPR027075">
    <property type="entry name" value="CPSF2"/>
</dbReference>
<reference evidence="11" key="1">
    <citation type="journal article" date="2001" name="Science">
        <title>Miniature genome in the marine chordate Oikopleura dioica.</title>
        <authorList>
            <person name="Seo H.C."/>
            <person name="Kube M."/>
            <person name="Edvardsen R.B."/>
            <person name="Jensen M.F."/>
            <person name="Beck A."/>
            <person name="Spriet E."/>
            <person name="Gorsky G."/>
            <person name="Thompson E.M."/>
            <person name="Lehrach R."/>
            <person name="Reinhardt H."/>
            <person name="Chourrout D."/>
        </authorList>
    </citation>
    <scope>NUCLEOTIDE SEQUENCE</scope>
</reference>
<sequence length="765" mass="87807">MTSIVKFQSLSGFDDEAPHCHLLQIDDFKFLLDCGWAEQHHEKIIDGLKRHGRQIDAILISHPDLLHCGMLPYLSKLGITCPIYMTMPACKMGQMFLYDFVLSRTAVEDFDMFTLDDVDAVFDRATQLKHNQTEAVRGQDYGIQIMPVQAGHMIGGTTWKIMKDEEEEYVYCVDVNHKRETHLNGIQLDAFDKPTLMITDCSTYGYQQERRAKRTERLVQRIQNTTSKGGNVLITTDTAGRSLEMALMLEGIWNDERYGLGRVNLVMVSNVATSTIEAAKGMIEWMSEKIISKFTHKRENIFDLTKMKLRSSIQEIARIPEPKVILATPMDMDTGFSRELFVMMAAHPKNAVIMSGRSTKGSLCRKIIENEGMSSITLEMNKRLPLVGPELEEYEKQKEQERNANLIKRLEEESSDESENEMSETISVRKKTVKGKRTHDIIMPHHVQKKEGGFFKKARKEKFPLFPFNENRIKWDDYGEIINPDDYKTHELIPESEPVNINNLTENQQSVTFGRHKPNDSRKKQKEEPVEEEKAPTKCIKTREQVSIRCSIEFINFEGRVDGESQLQLLSTIKPKELILIRTKEKYKEKLFKDIKSRVQGIRIHMPVHHELIDATKESFIYQLKLKDSLLSNLNFVRVGSKDIEVARIRGRVDYFGGRLELEAENGENDEPKKLEIDDIPTLQPVTNNYSSGHDSIFINDTKLTELKSNLIDCGMQAEFIGGNLVCNNKVSIKRSANGVIQVEGTLSEDYFIVRKMVYDNYAIV</sequence>
<dbReference type="FunFam" id="3.60.15.10:FF:000008">
    <property type="entry name" value="Cleavage and polyadenylation specificity factor subunit 2"/>
    <property type="match status" value="1"/>
</dbReference>
<feature type="region of interest" description="Disordered" evidence="9">
    <location>
        <begin position="410"/>
        <end position="432"/>
    </location>
</feature>
<dbReference type="InterPro" id="IPR036866">
    <property type="entry name" value="RibonucZ/Hydroxyglut_hydro"/>
</dbReference>
<feature type="domain" description="Beta-Casp" evidence="10">
    <location>
        <begin position="242"/>
        <end position="367"/>
    </location>
</feature>
<gene>
    <name evidence="11" type="primary">BAC001.26</name>
</gene>
<dbReference type="AlphaFoldDB" id="Q8WPK6"/>
<dbReference type="InterPro" id="IPR025069">
    <property type="entry name" value="Cpsf2_C"/>
</dbReference>
<protein>
    <recommendedName>
        <fullName evidence="7 8">Cleavage and polyadenylation specificity factor subunit 2</fullName>
    </recommendedName>
    <alternativeName>
        <fullName evidence="6 8">Cleavage and polyadenylation specificity factor 100 kDa subunit</fullName>
    </alternativeName>
</protein>
<dbReference type="EMBL" id="AF374376">
    <property type="protein sequence ID" value="AAL56454.1"/>
    <property type="molecule type" value="Genomic_DNA"/>
</dbReference>
<keyword evidence="5 8" id="KW-0539">Nucleus</keyword>
<feature type="compositionally biased region" description="Polar residues" evidence="9">
    <location>
        <begin position="499"/>
        <end position="512"/>
    </location>
</feature>
<dbReference type="GO" id="GO:0005847">
    <property type="term" value="C:mRNA cleavage and polyadenylation specificity factor complex"/>
    <property type="evidence" value="ECO:0007669"/>
    <property type="project" value="InterPro"/>
</dbReference>
<evidence type="ECO:0000256" key="2">
    <source>
        <dbReference type="ARBA" id="ARBA00010624"/>
    </source>
</evidence>
<dbReference type="InterPro" id="IPR011108">
    <property type="entry name" value="RMMBL"/>
</dbReference>
<dbReference type="Gene3D" id="3.60.15.10">
    <property type="entry name" value="Ribonuclease Z/Hydroxyacylglutathione hydrolase-like"/>
    <property type="match status" value="1"/>
</dbReference>
<proteinExistence type="inferred from homology"/>
<evidence type="ECO:0000256" key="7">
    <source>
        <dbReference type="ARBA" id="ARBA00068486"/>
    </source>
</evidence>
<evidence type="ECO:0000256" key="8">
    <source>
        <dbReference type="RuleBase" id="RU365006"/>
    </source>
</evidence>